<dbReference type="EMBL" id="JX684083">
    <property type="protein sequence ID" value="AGF93142.1"/>
    <property type="molecule type" value="Genomic_DNA"/>
</dbReference>
<dbReference type="GO" id="GO:0097367">
    <property type="term" value="F:carbohydrate derivative binding"/>
    <property type="evidence" value="ECO:0007669"/>
    <property type="project" value="InterPro"/>
</dbReference>
<gene>
    <name evidence="3" type="ORF">FLSS-18_0007</name>
</gene>
<evidence type="ECO:0000256" key="1">
    <source>
        <dbReference type="ARBA" id="ARBA00022737"/>
    </source>
</evidence>
<accession>M1Q1L1</accession>
<feature type="domain" description="SIS" evidence="2">
    <location>
        <begin position="197"/>
        <end position="346"/>
    </location>
</feature>
<dbReference type="Gene3D" id="3.40.50.10490">
    <property type="entry name" value="Glucose-6-phosphate isomerase like protein, domain 1"/>
    <property type="match status" value="2"/>
</dbReference>
<dbReference type="InterPro" id="IPR035466">
    <property type="entry name" value="GlmS/AgaS_SIS"/>
</dbReference>
<dbReference type="PROSITE" id="PS51464">
    <property type="entry name" value="SIS"/>
    <property type="match status" value="2"/>
</dbReference>
<evidence type="ECO:0000259" key="2">
    <source>
        <dbReference type="PROSITE" id="PS51464"/>
    </source>
</evidence>
<dbReference type="InterPro" id="IPR046348">
    <property type="entry name" value="SIS_dom_sf"/>
</dbReference>
<dbReference type="Pfam" id="PF01380">
    <property type="entry name" value="SIS"/>
    <property type="match status" value="1"/>
</dbReference>
<protein>
    <submittedName>
        <fullName evidence="3">Glucosamine--fructose-6-phosphate aminotransferase</fullName>
    </submittedName>
</protein>
<name>M1Q1L1_9ZZZZ</name>
<reference evidence="3" key="1">
    <citation type="journal article" date="2013" name="Syst. Appl. Microbiol.">
        <title>New insights into the archaeal diversity of a hypersaline microbial mat obtained by a metagenomic approach.</title>
        <authorList>
            <person name="Lopez-Lopez A."/>
            <person name="Richter M."/>
            <person name="Pena A."/>
            <person name="Tamames J."/>
            <person name="Rossello-Mora R."/>
        </authorList>
    </citation>
    <scope>NUCLEOTIDE SEQUENCE</scope>
</reference>
<dbReference type="CDD" id="cd05008">
    <property type="entry name" value="SIS_GlmS_GlmD_1"/>
    <property type="match status" value="1"/>
</dbReference>
<dbReference type="GO" id="GO:0006002">
    <property type="term" value="P:fructose 6-phosphate metabolic process"/>
    <property type="evidence" value="ECO:0007669"/>
    <property type="project" value="TreeGrafter"/>
</dbReference>
<dbReference type="GO" id="GO:0004360">
    <property type="term" value="F:glutamine-fructose-6-phosphate transaminase (isomerizing) activity"/>
    <property type="evidence" value="ECO:0007669"/>
    <property type="project" value="TreeGrafter"/>
</dbReference>
<dbReference type="PANTHER" id="PTHR10937:SF0">
    <property type="entry name" value="GLUTAMINE--FRUCTOSE-6-PHOSPHATE TRANSAMINASE (ISOMERIZING)"/>
    <property type="match status" value="1"/>
</dbReference>
<keyword evidence="1" id="KW-0677">Repeat</keyword>
<sequence>MGKFLDEVRDQPDRLRFLVERYENGQMERVHRAGEILADNSSRIVFTGMGTSYFCPIAIKGRLLDAGYYPEIYEAGELLHYYDDVLTDCSLVAISQSGESAETRKVLAGSWPDQAKISVTNDPDSTIAQESDLNLEIYAGEERSISNKTYTNTLAVLLILAEVLDGGSGEKALDNLTSCADSLATFLREKPDRIEACADFLGVPTFTHFVSRGPSMTAARQGALTSNEGARIFTQALPGGSFRHGPLEVTGENHRIVMLAPEGRTYKLLEKVALEAASAGSKVAFITDATVLEKVSAADNVFPVQLKSSLPEEYFPILSSIPVEMLLNKLAENKGLEAGVFTRVTKITTEE</sequence>
<proteinExistence type="predicted"/>
<keyword evidence="3" id="KW-0032">Aminotransferase</keyword>
<dbReference type="PANTHER" id="PTHR10937">
    <property type="entry name" value="GLUCOSAMINE--FRUCTOSE-6-PHOSPHATE AMINOTRANSFERASE, ISOMERIZING"/>
    <property type="match status" value="1"/>
</dbReference>
<dbReference type="GO" id="GO:0006487">
    <property type="term" value="P:protein N-linked glycosylation"/>
    <property type="evidence" value="ECO:0007669"/>
    <property type="project" value="TreeGrafter"/>
</dbReference>
<dbReference type="InterPro" id="IPR001347">
    <property type="entry name" value="SIS_dom"/>
</dbReference>
<organism evidence="3">
    <name type="scientific">uncultured organism</name>
    <dbReference type="NCBI Taxonomy" id="155900"/>
    <lineage>
        <taxon>unclassified sequences</taxon>
        <taxon>environmental samples</taxon>
    </lineage>
</organism>
<dbReference type="SUPFAM" id="SSF53697">
    <property type="entry name" value="SIS domain"/>
    <property type="match status" value="1"/>
</dbReference>
<evidence type="ECO:0000313" key="3">
    <source>
        <dbReference type="EMBL" id="AGF93142.1"/>
    </source>
</evidence>
<dbReference type="GO" id="GO:0006047">
    <property type="term" value="P:UDP-N-acetylglucosamine metabolic process"/>
    <property type="evidence" value="ECO:0007669"/>
    <property type="project" value="TreeGrafter"/>
</dbReference>
<keyword evidence="3" id="KW-0808">Transferase</keyword>
<dbReference type="AlphaFoldDB" id="M1Q1L1"/>
<feature type="domain" description="SIS" evidence="2">
    <location>
        <begin position="33"/>
        <end position="170"/>
    </location>
</feature>